<accession>A0A1F5EDV5</accession>
<evidence type="ECO:0008006" key="3">
    <source>
        <dbReference type="Google" id="ProtNLM"/>
    </source>
</evidence>
<dbReference type="Pfam" id="PF11213">
    <property type="entry name" value="DUF3006"/>
    <property type="match status" value="1"/>
</dbReference>
<reference evidence="1 2" key="1">
    <citation type="journal article" date="2016" name="Nat. Commun.">
        <title>Thousands of microbial genomes shed light on interconnected biogeochemical processes in an aquifer system.</title>
        <authorList>
            <person name="Anantharaman K."/>
            <person name="Brown C.T."/>
            <person name="Hug L.A."/>
            <person name="Sharon I."/>
            <person name="Castelle C.J."/>
            <person name="Probst A.J."/>
            <person name="Thomas B.C."/>
            <person name="Singh A."/>
            <person name="Wilkins M.J."/>
            <person name="Karaoz U."/>
            <person name="Brodie E.L."/>
            <person name="Williams K.H."/>
            <person name="Hubbard S.S."/>
            <person name="Banfield J.F."/>
        </authorList>
    </citation>
    <scope>NUCLEOTIDE SEQUENCE [LARGE SCALE GENOMIC DNA]</scope>
</reference>
<gene>
    <name evidence="1" type="ORF">A2215_03625</name>
</gene>
<dbReference type="InterPro" id="IPR021377">
    <property type="entry name" value="DUF3006"/>
</dbReference>
<evidence type="ECO:0000313" key="1">
    <source>
        <dbReference type="EMBL" id="OGD65394.1"/>
    </source>
</evidence>
<dbReference type="EMBL" id="MEZY01000012">
    <property type="protein sequence ID" value="OGD65394.1"/>
    <property type="molecule type" value="Genomic_DNA"/>
</dbReference>
<dbReference type="AlphaFoldDB" id="A0A1F5EDV5"/>
<protein>
    <recommendedName>
        <fullName evidence="3">DUF3006 domain-containing protein</fullName>
    </recommendedName>
</protein>
<comment type="caution">
    <text evidence="1">The sequence shown here is derived from an EMBL/GenBank/DDBJ whole genome shotgun (WGS) entry which is preliminary data.</text>
</comment>
<dbReference type="Proteomes" id="UP000178583">
    <property type="component" value="Unassembled WGS sequence"/>
</dbReference>
<organism evidence="1 2">
    <name type="scientific">Candidatus Berkelbacteria bacterium RIFOXYA2_FULL_43_10</name>
    <dbReference type="NCBI Taxonomy" id="1797472"/>
    <lineage>
        <taxon>Bacteria</taxon>
        <taxon>Candidatus Berkelbacteria</taxon>
    </lineage>
</organism>
<proteinExistence type="predicted"/>
<name>A0A1F5EDV5_9BACT</name>
<sequence>MDENEIKSEIFTLDRFEDRKAVLIGEHFEILIPKKLIPKKLNEGDIVHLTLSSDEAETKKREQSAKDILNELLKS</sequence>
<dbReference type="Gene3D" id="6.20.120.50">
    <property type="match status" value="1"/>
</dbReference>
<evidence type="ECO:0000313" key="2">
    <source>
        <dbReference type="Proteomes" id="UP000178583"/>
    </source>
</evidence>